<dbReference type="InterPro" id="IPR013083">
    <property type="entry name" value="Znf_RING/FYVE/PHD"/>
</dbReference>
<dbReference type="EC" id="2.3.2.31" evidence="2"/>
<keyword evidence="8" id="KW-0862">Zinc</keyword>
<comment type="catalytic activity">
    <reaction evidence="1">
        <text>[E2 ubiquitin-conjugating enzyme]-S-ubiquitinyl-L-cysteine + [acceptor protein]-L-lysine = [E2 ubiquitin-conjugating enzyme]-L-cysteine + [acceptor protein]-N(6)-ubiquitinyl-L-lysine.</text>
        <dbReference type="EC" id="2.3.2.31"/>
    </reaction>
</comment>
<sequence>MSTKLRRSFSEVFRGKKASRSTIPLAPVAEFPDLEPHEPRRVSNAFEDGVVFEPSVHEEVQFETHLQDAVVESLRDRIRTLDQERNQQATRADRLEQEVQVVCHELQLRHQEHQQMRQLLDEDKRRCRLANEKVTLLRQEKEQLEHRRAQQQQELTQQINEHARRLYERDARLAKEKSLVKDYAEKLKDYQVSCIRMSEAQGQLQERINELEAENRALLQPTEDAPVTIQQERILLAKKVRTLETELAREKAECDEGRRALFEMHQRKREVDTENRDMAEKLAMQVQEMEDVKAVFNQQMEQVEEERQRHELQMEEAGRVPWSNPTPRMILVNNMFSQGFQNMAEPGNAPNAAPFLQSCSMAMLTNNLLDIKLDTQQARRLAENISTADLKILPCDLCQLPKFANKSNNPRVRVNEFASASQPTACCSKFICTDCYLNSITESLTNDWWGNLGRGSWLTCPAPNCDHGLRLTHRGALANLLRQLGDKDADNKMAMYDRILIFRAALAKMNPLPSDEALKIAARMHNQLAVVGRMYSLFDPAFNNTEPDEAGRIPPFNPGNIKMIRVDYEGGSILVPLFIRFIRRQRTPKECAVCTDEFFDVDFASVEEWLDLCAGFHGEWMWKILLFPVKLRIGCNHEIDFCTGCLEQHLKTQLEQYGRSRCDQLACPSDGCARRLDYDEVRLYAEPETFELYDRYLHLNAISKLENFRWCLRQGCPNGQLYDDGDETDPHIHCQECAFEMCYKHMIPWHEGLSCEEFESARDHGDPQYQQTQDWIANNTKPCPNCNQNIQKGEACFHMTCSNCHHEFCWICLADWNLITPRPGEHNPEAHGQGCIFRTNGLTPSQLFGRTVEEALAPRRRRRAAV</sequence>
<dbReference type="InterPro" id="IPR044066">
    <property type="entry name" value="TRIAD_supradom"/>
</dbReference>
<evidence type="ECO:0000256" key="2">
    <source>
        <dbReference type="ARBA" id="ARBA00012251"/>
    </source>
</evidence>
<dbReference type="Pfam" id="PF01485">
    <property type="entry name" value="IBR"/>
    <property type="match status" value="1"/>
</dbReference>
<evidence type="ECO:0000256" key="5">
    <source>
        <dbReference type="ARBA" id="ARBA00022737"/>
    </source>
</evidence>
<dbReference type="PROSITE" id="PS00518">
    <property type="entry name" value="ZF_RING_1"/>
    <property type="match status" value="1"/>
</dbReference>
<accession>A0A428NM78</accession>
<evidence type="ECO:0000256" key="1">
    <source>
        <dbReference type="ARBA" id="ARBA00001798"/>
    </source>
</evidence>
<dbReference type="PANTHER" id="PTHR11685">
    <property type="entry name" value="RBR FAMILY RING FINGER AND IBR DOMAIN-CONTAINING"/>
    <property type="match status" value="1"/>
</dbReference>
<dbReference type="SMART" id="SM00647">
    <property type="entry name" value="IBR"/>
    <property type="match status" value="2"/>
</dbReference>
<dbReference type="EMBL" id="NKCI01000394">
    <property type="protein sequence ID" value="RSL41877.1"/>
    <property type="molecule type" value="Genomic_DNA"/>
</dbReference>
<feature type="coiled-coil region" evidence="9">
    <location>
        <begin position="71"/>
        <end position="161"/>
    </location>
</feature>
<protein>
    <recommendedName>
        <fullName evidence="2">RBR-type E3 ubiquitin transferase</fullName>
        <ecNumber evidence="2">2.3.2.31</ecNumber>
    </recommendedName>
</protein>
<dbReference type="OrthoDB" id="1431934at2759"/>
<dbReference type="InterPro" id="IPR017907">
    <property type="entry name" value="Znf_RING_CS"/>
</dbReference>
<evidence type="ECO:0000256" key="8">
    <source>
        <dbReference type="ARBA" id="ARBA00022833"/>
    </source>
</evidence>
<dbReference type="AlphaFoldDB" id="A0A428NM78"/>
<organism evidence="11 12">
    <name type="scientific">Fusarium duplospermum</name>
    <dbReference type="NCBI Taxonomy" id="1325734"/>
    <lineage>
        <taxon>Eukaryota</taxon>
        <taxon>Fungi</taxon>
        <taxon>Dikarya</taxon>
        <taxon>Ascomycota</taxon>
        <taxon>Pezizomycotina</taxon>
        <taxon>Sordariomycetes</taxon>
        <taxon>Hypocreomycetidae</taxon>
        <taxon>Hypocreales</taxon>
        <taxon>Nectriaceae</taxon>
        <taxon>Fusarium</taxon>
        <taxon>Fusarium solani species complex</taxon>
    </lineage>
</organism>
<proteinExistence type="predicted"/>
<evidence type="ECO:0000256" key="9">
    <source>
        <dbReference type="SAM" id="Coils"/>
    </source>
</evidence>
<dbReference type="Pfam" id="PF22191">
    <property type="entry name" value="IBR_1"/>
    <property type="match status" value="1"/>
</dbReference>
<keyword evidence="9" id="KW-0175">Coiled coil</keyword>
<reference evidence="11 12" key="1">
    <citation type="submission" date="2017-06" db="EMBL/GenBank/DDBJ databases">
        <title>Comparative genomic analysis of Ambrosia Fusariam Clade fungi.</title>
        <authorList>
            <person name="Stajich J.E."/>
            <person name="Carrillo J."/>
            <person name="Kijimoto T."/>
            <person name="Eskalen A."/>
            <person name="O'Donnell K."/>
            <person name="Kasson M."/>
        </authorList>
    </citation>
    <scope>NUCLEOTIDE SEQUENCE [LARGE SCALE GENOMIC DNA]</scope>
    <source>
        <strain evidence="11 12">NRRL62584</strain>
    </source>
</reference>
<evidence type="ECO:0000256" key="4">
    <source>
        <dbReference type="ARBA" id="ARBA00022723"/>
    </source>
</evidence>
<dbReference type="GO" id="GO:0016567">
    <property type="term" value="P:protein ubiquitination"/>
    <property type="evidence" value="ECO:0007669"/>
    <property type="project" value="InterPro"/>
</dbReference>
<keyword evidence="5" id="KW-0677">Repeat</keyword>
<dbReference type="Proteomes" id="UP000288168">
    <property type="component" value="Unassembled WGS sequence"/>
</dbReference>
<evidence type="ECO:0000313" key="12">
    <source>
        <dbReference type="Proteomes" id="UP000288168"/>
    </source>
</evidence>
<evidence type="ECO:0000256" key="7">
    <source>
        <dbReference type="ARBA" id="ARBA00022786"/>
    </source>
</evidence>
<dbReference type="PROSITE" id="PS51873">
    <property type="entry name" value="TRIAD"/>
    <property type="match status" value="1"/>
</dbReference>
<dbReference type="InterPro" id="IPR002867">
    <property type="entry name" value="IBR_dom"/>
</dbReference>
<keyword evidence="12" id="KW-1185">Reference proteome</keyword>
<name>A0A428NM78_9HYPO</name>
<dbReference type="GO" id="GO:0061630">
    <property type="term" value="F:ubiquitin protein ligase activity"/>
    <property type="evidence" value="ECO:0007669"/>
    <property type="project" value="UniProtKB-EC"/>
</dbReference>
<keyword evidence="4" id="KW-0479">Metal-binding</keyword>
<keyword evidence="6" id="KW-0863">Zinc-finger</keyword>
<evidence type="ECO:0000313" key="11">
    <source>
        <dbReference type="EMBL" id="RSL41877.1"/>
    </source>
</evidence>
<dbReference type="SUPFAM" id="SSF57850">
    <property type="entry name" value="RING/U-box"/>
    <property type="match status" value="3"/>
</dbReference>
<feature type="domain" description="RING-type" evidence="10">
    <location>
        <begin position="587"/>
        <end position="839"/>
    </location>
</feature>
<keyword evidence="3" id="KW-0808">Transferase</keyword>
<evidence type="ECO:0000256" key="3">
    <source>
        <dbReference type="ARBA" id="ARBA00022679"/>
    </source>
</evidence>
<dbReference type="Gene3D" id="3.30.40.10">
    <property type="entry name" value="Zinc/RING finger domain, C3HC4 (zinc finger)"/>
    <property type="match status" value="1"/>
</dbReference>
<dbReference type="InterPro" id="IPR031127">
    <property type="entry name" value="E3_UB_ligase_RBR"/>
</dbReference>
<keyword evidence="7" id="KW-0833">Ubl conjugation pathway</keyword>
<comment type="caution">
    <text evidence="11">The sequence shown here is derived from an EMBL/GenBank/DDBJ whole genome shotgun (WGS) entry which is preliminary data.</text>
</comment>
<evidence type="ECO:0000256" key="6">
    <source>
        <dbReference type="ARBA" id="ARBA00022771"/>
    </source>
</evidence>
<dbReference type="CDD" id="cd20335">
    <property type="entry name" value="BRcat_RBR"/>
    <property type="match status" value="1"/>
</dbReference>
<dbReference type="STRING" id="1325734.A0A428NM78"/>
<dbReference type="GO" id="GO:0008270">
    <property type="term" value="F:zinc ion binding"/>
    <property type="evidence" value="ECO:0007669"/>
    <property type="project" value="UniProtKB-KW"/>
</dbReference>
<dbReference type="Gene3D" id="1.20.120.1750">
    <property type="match status" value="1"/>
</dbReference>
<gene>
    <name evidence="11" type="ORF">CEP54_015679</name>
</gene>
<feature type="coiled-coil region" evidence="9">
    <location>
        <begin position="194"/>
        <end position="260"/>
    </location>
</feature>
<feature type="coiled-coil region" evidence="9">
    <location>
        <begin position="286"/>
        <end position="320"/>
    </location>
</feature>
<evidence type="ECO:0000259" key="10">
    <source>
        <dbReference type="PROSITE" id="PS51873"/>
    </source>
</evidence>